<feature type="region of interest" description="Disordered" evidence="1">
    <location>
        <begin position="1"/>
        <end position="63"/>
    </location>
</feature>
<name>A0A5J5ETG2_9PEZI</name>
<reference evidence="2 3" key="1">
    <citation type="submission" date="2019-09" db="EMBL/GenBank/DDBJ databases">
        <title>Draft genome of the ectomycorrhizal ascomycete Sphaerosporella brunnea.</title>
        <authorList>
            <consortium name="DOE Joint Genome Institute"/>
            <person name="Benucci G.M."/>
            <person name="Marozzi G."/>
            <person name="Antonielli L."/>
            <person name="Sanchez S."/>
            <person name="Marco P."/>
            <person name="Wang X."/>
            <person name="Falini L.B."/>
            <person name="Barry K."/>
            <person name="Haridas S."/>
            <person name="Lipzen A."/>
            <person name="Labutti K."/>
            <person name="Grigoriev I.V."/>
            <person name="Murat C."/>
            <person name="Martin F."/>
            <person name="Albertini E."/>
            <person name="Donnini D."/>
            <person name="Bonito G."/>
        </authorList>
    </citation>
    <scope>NUCLEOTIDE SEQUENCE [LARGE SCALE GENOMIC DNA]</scope>
    <source>
        <strain evidence="2 3">Sb_GMNB300</strain>
    </source>
</reference>
<protein>
    <submittedName>
        <fullName evidence="2">Uncharacterized protein</fullName>
    </submittedName>
</protein>
<evidence type="ECO:0000256" key="1">
    <source>
        <dbReference type="SAM" id="MobiDB-lite"/>
    </source>
</evidence>
<comment type="caution">
    <text evidence="2">The sequence shown here is derived from an EMBL/GenBank/DDBJ whole genome shotgun (WGS) entry which is preliminary data.</text>
</comment>
<proteinExistence type="predicted"/>
<feature type="non-terminal residue" evidence="2">
    <location>
        <position position="63"/>
    </location>
</feature>
<feature type="compositionally biased region" description="Basic and acidic residues" evidence="1">
    <location>
        <begin position="39"/>
        <end position="51"/>
    </location>
</feature>
<sequence>HDSKSSRHTTRKDHELDVQSQASKQGMRERNAAGNNEGAQKKDPKEGHPKAPEPVIGMQDERG</sequence>
<accession>A0A5J5ETG2</accession>
<dbReference type="AlphaFoldDB" id="A0A5J5ETG2"/>
<dbReference type="Proteomes" id="UP000326924">
    <property type="component" value="Unassembled WGS sequence"/>
</dbReference>
<gene>
    <name evidence="2" type="ORF">FN846DRAFT_757252</name>
</gene>
<evidence type="ECO:0000313" key="2">
    <source>
        <dbReference type="EMBL" id="KAA8902600.1"/>
    </source>
</evidence>
<feature type="non-terminal residue" evidence="2">
    <location>
        <position position="1"/>
    </location>
</feature>
<evidence type="ECO:0000313" key="3">
    <source>
        <dbReference type="Proteomes" id="UP000326924"/>
    </source>
</evidence>
<feature type="compositionally biased region" description="Basic residues" evidence="1">
    <location>
        <begin position="1"/>
        <end position="11"/>
    </location>
</feature>
<dbReference type="OrthoDB" id="3945172at2759"/>
<organism evidence="2 3">
    <name type="scientific">Sphaerosporella brunnea</name>
    <dbReference type="NCBI Taxonomy" id="1250544"/>
    <lineage>
        <taxon>Eukaryota</taxon>
        <taxon>Fungi</taxon>
        <taxon>Dikarya</taxon>
        <taxon>Ascomycota</taxon>
        <taxon>Pezizomycotina</taxon>
        <taxon>Pezizomycetes</taxon>
        <taxon>Pezizales</taxon>
        <taxon>Pyronemataceae</taxon>
        <taxon>Sphaerosporella</taxon>
    </lineage>
</organism>
<dbReference type="InParanoid" id="A0A5J5ETG2"/>
<keyword evidence="3" id="KW-1185">Reference proteome</keyword>
<dbReference type="EMBL" id="VXIS01000130">
    <property type="protein sequence ID" value="KAA8902600.1"/>
    <property type="molecule type" value="Genomic_DNA"/>
</dbReference>